<sequence length="364" mass="40452">ATKWADNSSSEGRDGVVRKFDHPFLQAVGMFLGEMSCLLVFKILYWYHTRKPSSEPLPSIVSGNREFNPFIFLPPAMCDLIATSIMYVGLELTFASSFQMLRGAVIIFTGLLSVAFLGRHLRSYEWLGIFIVLVGLVVVGVSDMLYPDAEEKAKGTNGIITGDLLIILAQVVAACQMVIEEKFVTKYNVPPMQGVGWEGFFGFTVLGTLLFPMYFIPVGHSIFKNPNGQLEDAIDGFYQIYNSWTVCLGVIGTIVSIAFFNFAGLSVTKELSATTRMVLDSVRTLLIWAVSLIVRWQKFNWMQLVGFAVLIVGMFLYNNVVIRPLLIKNGCLKAPEDDMSRLVVEESGDRAVEENNTTADTEKA</sequence>
<dbReference type="PANTHER" id="PTHR13146:SF0">
    <property type="entry name" value="SOLUTE CARRIER FAMILY 35 MEMBER F6"/>
    <property type="match status" value="1"/>
</dbReference>
<dbReference type="GO" id="GO:0016020">
    <property type="term" value="C:membrane"/>
    <property type="evidence" value="ECO:0007669"/>
    <property type="project" value="UniProtKB-SubCell"/>
</dbReference>
<comment type="similarity">
    <text evidence="2">Belongs to the SLC35F solute transporter family.</text>
</comment>
<reference evidence="8" key="1">
    <citation type="submission" date="2016-03" db="EMBL/GenBank/DDBJ databases">
        <title>Gut transcriptome analysis on engorged females of Ornithodoros mimon (Acari: Argasidae) and phylogenetic inferences of soft ticks.</title>
        <authorList>
            <person name="Landulfo G.A."/>
            <person name="Giovanni D."/>
            <person name="Carvalho E."/>
            <person name="Junqueira-de-Azevedo I."/>
            <person name="Patane J."/>
            <person name="Mendoca R."/>
            <person name="Barros-Battesti D."/>
        </authorList>
    </citation>
    <scope>NUCLEOTIDE SEQUENCE</scope>
    <source>
        <strain evidence="8">Females</strain>
        <tissue evidence="8">Gut</tissue>
    </source>
</reference>
<dbReference type="PANTHER" id="PTHR13146">
    <property type="match status" value="1"/>
</dbReference>
<feature type="transmembrane region" description="Helical" evidence="7">
    <location>
        <begin position="277"/>
        <end position="295"/>
    </location>
</feature>
<feature type="transmembrane region" description="Helical" evidence="7">
    <location>
        <begin position="124"/>
        <end position="146"/>
    </location>
</feature>
<keyword evidence="4 7" id="KW-0812">Transmembrane</keyword>
<dbReference type="EMBL" id="GEIB01000111">
    <property type="protein sequence ID" value="JAR87653.1"/>
    <property type="molecule type" value="Transcribed_RNA"/>
</dbReference>
<organism evidence="8">
    <name type="scientific">Alectorobius mimon</name>
    <dbReference type="NCBI Taxonomy" id="360319"/>
    <lineage>
        <taxon>Eukaryota</taxon>
        <taxon>Metazoa</taxon>
        <taxon>Ecdysozoa</taxon>
        <taxon>Arthropoda</taxon>
        <taxon>Chelicerata</taxon>
        <taxon>Arachnida</taxon>
        <taxon>Acari</taxon>
        <taxon>Parasitiformes</taxon>
        <taxon>Ixodida</taxon>
        <taxon>Ixodoidea</taxon>
        <taxon>Argasidae</taxon>
        <taxon>Ornithodorinae</taxon>
        <taxon>Alectorobius</taxon>
    </lineage>
</organism>
<evidence type="ECO:0000256" key="7">
    <source>
        <dbReference type="SAM" id="Phobius"/>
    </source>
</evidence>
<dbReference type="PIRSF" id="PIRSF036436">
    <property type="entry name" value="UCP036436"/>
    <property type="match status" value="1"/>
</dbReference>
<keyword evidence="6 7" id="KW-0472">Membrane</keyword>
<evidence type="ECO:0000256" key="5">
    <source>
        <dbReference type="ARBA" id="ARBA00022989"/>
    </source>
</evidence>
<feature type="transmembrane region" description="Helical" evidence="7">
    <location>
        <begin position="158"/>
        <end position="179"/>
    </location>
</feature>
<evidence type="ECO:0000256" key="1">
    <source>
        <dbReference type="ARBA" id="ARBA00004141"/>
    </source>
</evidence>
<evidence type="ECO:0000256" key="2">
    <source>
        <dbReference type="ARBA" id="ARBA00007863"/>
    </source>
</evidence>
<feature type="transmembrane region" description="Helical" evidence="7">
    <location>
        <begin position="100"/>
        <end position="117"/>
    </location>
</feature>
<feature type="transmembrane region" description="Helical" evidence="7">
    <location>
        <begin position="24"/>
        <end position="47"/>
    </location>
</feature>
<feature type="transmembrane region" description="Helical" evidence="7">
    <location>
        <begin position="67"/>
        <end position="88"/>
    </location>
</feature>
<dbReference type="InterPro" id="IPR037185">
    <property type="entry name" value="EmrE-like"/>
</dbReference>
<evidence type="ECO:0000256" key="3">
    <source>
        <dbReference type="ARBA" id="ARBA00022448"/>
    </source>
</evidence>
<evidence type="ECO:0000256" key="4">
    <source>
        <dbReference type="ARBA" id="ARBA00022692"/>
    </source>
</evidence>
<dbReference type="GO" id="GO:0022857">
    <property type="term" value="F:transmembrane transporter activity"/>
    <property type="evidence" value="ECO:0007669"/>
    <property type="project" value="InterPro"/>
</dbReference>
<feature type="transmembrane region" description="Helical" evidence="7">
    <location>
        <begin position="243"/>
        <end position="265"/>
    </location>
</feature>
<feature type="non-terminal residue" evidence="8">
    <location>
        <position position="1"/>
    </location>
</feature>
<dbReference type="AlphaFoldDB" id="A0A147BA80"/>
<dbReference type="Pfam" id="PF06027">
    <property type="entry name" value="SLC35F"/>
    <property type="match status" value="1"/>
</dbReference>
<dbReference type="SUPFAM" id="SSF103481">
    <property type="entry name" value="Multidrug resistance efflux transporter EmrE"/>
    <property type="match status" value="1"/>
</dbReference>
<proteinExistence type="inferred from homology"/>
<protein>
    <submittedName>
        <fullName evidence="8">Transmembrane protein c2orf18 like</fullName>
    </submittedName>
</protein>
<feature type="transmembrane region" description="Helical" evidence="7">
    <location>
        <begin position="200"/>
        <end position="223"/>
    </location>
</feature>
<keyword evidence="3" id="KW-0813">Transport</keyword>
<keyword evidence="5 7" id="KW-1133">Transmembrane helix</keyword>
<evidence type="ECO:0000256" key="6">
    <source>
        <dbReference type="ARBA" id="ARBA00023136"/>
    </source>
</evidence>
<accession>A0A147BA80</accession>
<dbReference type="InterPro" id="IPR009262">
    <property type="entry name" value="SLC35_F1/F2/F6"/>
</dbReference>
<dbReference type="InterPro" id="IPR012404">
    <property type="entry name" value="UCP036436"/>
</dbReference>
<evidence type="ECO:0000313" key="8">
    <source>
        <dbReference type="EMBL" id="JAR87653.1"/>
    </source>
</evidence>
<feature type="transmembrane region" description="Helical" evidence="7">
    <location>
        <begin position="301"/>
        <end position="320"/>
    </location>
</feature>
<name>A0A147BA80_9ACAR</name>
<comment type="subcellular location">
    <subcellularLocation>
        <location evidence="1">Membrane</location>
        <topology evidence="1">Multi-pass membrane protein</topology>
    </subcellularLocation>
</comment>